<dbReference type="EMBL" id="KK107360">
    <property type="protein sequence ID" value="EZA52008.1"/>
    <property type="molecule type" value="Genomic_DNA"/>
</dbReference>
<dbReference type="InterPro" id="IPR017981">
    <property type="entry name" value="GPCR_2-like_7TM"/>
</dbReference>
<protein>
    <submittedName>
        <fullName evidence="13">G-protein coupled receptor Mth2</fullName>
    </submittedName>
</protein>
<evidence type="ECO:0000259" key="12">
    <source>
        <dbReference type="PROSITE" id="PS50261"/>
    </source>
</evidence>
<keyword evidence="7 10" id="KW-0472">Membrane</keyword>
<evidence type="ECO:0000256" key="3">
    <source>
        <dbReference type="ARBA" id="ARBA00022692"/>
    </source>
</evidence>
<evidence type="ECO:0000256" key="5">
    <source>
        <dbReference type="ARBA" id="ARBA00022989"/>
    </source>
</evidence>
<evidence type="ECO:0000313" key="13">
    <source>
        <dbReference type="EMBL" id="EZA52008.1"/>
    </source>
</evidence>
<evidence type="ECO:0000256" key="11">
    <source>
        <dbReference type="SAM" id="SignalP"/>
    </source>
</evidence>
<name>A0A026W7N2_OOCBI</name>
<keyword evidence="5 10" id="KW-1133">Transmembrane helix</keyword>
<evidence type="ECO:0000256" key="9">
    <source>
        <dbReference type="ARBA" id="ARBA00023224"/>
    </source>
</evidence>
<comment type="similarity">
    <text evidence="2">Belongs to the G-protein coupled receptor 2 family. Mth subfamily.</text>
</comment>
<feature type="transmembrane region" description="Helical" evidence="10">
    <location>
        <begin position="233"/>
        <end position="253"/>
    </location>
</feature>
<keyword evidence="3 10" id="KW-0812">Transmembrane</keyword>
<dbReference type="GO" id="GO:0005886">
    <property type="term" value="C:plasma membrane"/>
    <property type="evidence" value="ECO:0007669"/>
    <property type="project" value="TreeGrafter"/>
</dbReference>
<proteinExistence type="inferred from homology"/>
<dbReference type="GO" id="GO:0012505">
    <property type="term" value="C:endomembrane system"/>
    <property type="evidence" value="ECO:0007669"/>
    <property type="project" value="UniProtKB-SubCell"/>
</dbReference>
<feature type="signal peptide" evidence="11">
    <location>
        <begin position="1"/>
        <end position="15"/>
    </location>
</feature>
<evidence type="ECO:0000313" key="14">
    <source>
        <dbReference type="Proteomes" id="UP000053097"/>
    </source>
</evidence>
<evidence type="ECO:0000256" key="6">
    <source>
        <dbReference type="ARBA" id="ARBA00023040"/>
    </source>
</evidence>
<feature type="transmembrane region" description="Helical" evidence="10">
    <location>
        <begin position="200"/>
        <end position="221"/>
    </location>
</feature>
<dbReference type="InterPro" id="IPR010596">
    <property type="entry name" value="Methuselah_N_dom"/>
</dbReference>
<dbReference type="OMA" id="ITWLMEM"/>
<dbReference type="AlphaFoldDB" id="A0A026W7N2"/>
<dbReference type="GO" id="GO:0007166">
    <property type="term" value="P:cell surface receptor signaling pathway"/>
    <property type="evidence" value="ECO:0007669"/>
    <property type="project" value="InterPro"/>
</dbReference>
<dbReference type="SUPFAM" id="SSF81321">
    <property type="entry name" value="Family A G protein-coupled receptor-like"/>
    <property type="match status" value="1"/>
</dbReference>
<reference evidence="13 14" key="1">
    <citation type="journal article" date="2014" name="Curr. Biol.">
        <title>The genome of the clonal raider ant Cerapachys biroi.</title>
        <authorList>
            <person name="Oxley P.R."/>
            <person name="Ji L."/>
            <person name="Fetter-Pruneda I."/>
            <person name="McKenzie S.K."/>
            <person name="Li C."/>
            <person name="Hu H."/>
            <person name="Zhang G."/>
            <person name="Kronauer D.J."/>
        </authorList>
    </citation>
    <scope>NUCLEOTIDE SEQUENCE [LARGE SCALE GENOMIC DNA]</scope>
</reference>
<feature type="transmembrane region" description="Helical" evidence="10">
    <location>
        <begin position="412"/>
        <end position="433"/>
    </location>
</feature>
<keyword evidence="14" id="KW-1185">Reference proteome</keyword>
<dbReference type="Gene3D" id="2.170.180.11">
    <property type="entry name" value="Methuselah ectodomain, domain 2"/>
    <property type="match status" value="1"/>
</dbReference>
<dbReference type="PANTHER" id="PTHR47154:SF2">
    <property type="entry name" value="G-PROTEIN COUPLED RECEPTOR MTH-RELATED"/>
    <property type="match status" value="1"/>
</dbReference>
<feature type="transmembrane region" description="Helical" evidence="10">
    <location>
        <begin position="311"/>
        <end position="339"/>
    </location>
</feature>
<keyword evidence="4 11" id="KW-0732">Signal</keyword>
<organism evidence="13 14">
    <name type="scientific">Ooceraea biroi</name>
    <name type="common">Clonal raider ant</name>
    <name type="synonym">Cerapachys biroi</name>
    <dbReference type="NCBI Taxonomy" id="2015173"/>
    <lineage>
        <taxon>Eukaryota</taxon>
        <taxon>Metazoa</taxon>
        <taxon>Ecdysozoa</taxon>
        <taxon>Arthropoda</taxon>
        <taxon>Hexapoda</taxon>
        <taxon>Insecta</taxon>
        <taxon>Pterygota</taxon>
        <taxon>Neoptera</taxon>
        <taxon>Endopterygota</taxon>
        <taxon>Hymenoptera</taxon>
        <taxon>Apocrita</taxon>
        <taxon>Aculeata</taxon>
        <taxon>Formicoidea</taxon>
        <taxon>Formicidae</taxon>
        <taxon>Dorylinae</taxon>
        <taxon>Ooceraea</taxon>
    </lineage>
</organism>
<dbReference type="SUPFAM" id="SSF63877">
    <property type="entry name" value="Methuselah ectodomain"/>
    <property type="match status" value="1"/>
</dbReference>
<feature type="transmembrane region" description="Helical" evidence="10">
    <location>
        <begin position="359"/>
        <end position="382"/>
    </location>
</feature>
<dbReference type="CDD" id="cd15039">
    <property type="entry name" value="7tmB3_Methuselah-like"/>
    <property type="match status" value="1"/>
</dbReference>
<comment type="subcellular location">
    <subcellularLocation>
        <location evidence="1">Endomembrane system</location>
        <topology evidence="1">Multi-pass membrane protein</topology>
    </subcellularLocation>
</comment>
<dbReference type="InterPro" id="IPR051384">
    <property type="entry name" value="Mth_GPCR"/>
</dbReference>
<accession>A0A026W7N2</accession>
<dbReference type="PANTHER" id="PTHR47154">
    <property type="entry name" value="G-PROTEIN COUPLED RECEPTOR MTH-RELATED"/>
    <property type="match status" value="1"/>
</dbReference>
<dbReference type="Pfam" id="PF00002">
    <property type="entry name" value="7tm_2"/>
    <property type="match status" value="1"/>
</dbReference>
<keyword evidence="9" id="KW-0807">Transducer</keyword>
<feature type="chain" id="PRO_5012587838" evidence="11">
    <location>
        <begin position="16"/>
        <end position="517"/>
    </location>
</feature>
<dbReference type="InterPro" id="IPR036272">
    <property type="entry name" value="Methuselah_N_sf"/>
</dbReference>
<keyword evidence="8 13" id="KW-0675">Receptor</keyword>
<dbReference type="PROSITE" id="PS50261">
    <property type="entry name" value="G_PROTEIN_RECEP_F2_4"/>
    <property type="match status" value="1"/>
</dbReference>
<evidence type="ECO:0000256" key="10">
    <source>
        <dbReference type="SAM" id="Phobius"/>
    </source>
</evidence>
<evidence type="ECO:0000256" key="8">
    <source>
        <dbReference type="ARBA" id="ARBA00023170"/>
    </source>
</evidence>
<dbReference type="Gene3D" id="1.20.1070.10">
    <property type="entry name" value="Rhodopsin 7-helix transmembrane proteins"/>
    <property type="match status" value="1"/>
</dbReference>
<gene>
    <name evidence="13" type="ORF">X777_09425</name>
</gene>
<evidence type="ECO:0000256" key="1">
    <source>
        <dbReference type="ARBA" id="ARBA00004127"/>
    </source>
</evidence>
<evidence type="ECO:0000256" key="2">
    <source>
        <dbReference type="ARBA" id="ARBA00008979"/>
    </source>
</evidence>
<dbReference type="InterPro" id="IPR023311">
    <property type="entry name" value="Methusela_ecto_dom_2"/>
</dbReference>
<dbReference type="Pfam" id="PF06652">
    <property type="entry name" value="Methuselah_N"/>
    <property type="match status" value="1"/>
</dbReference>
<evidence type="ECO:0000256" key="4">
    <source>
        <dbReference type="ARBA" id="ARBA00022729"/>
    </source>
</evidence>
<dbReference type="InterPro" id="IPR000832">
    <property type="entry name" value="GPCR_2_secretin-like"/>
</dbReference>
<sequence>MLLLVFFTILVTVTALESNRSEKKSEESWKGNFTPYIHLETLNDSEDNAEKPLVPLCCHIDAFLIKDECVKDAANETKALQFPTIYGTNLTVPLNITVNDLRKHFSFVVQHPCDGNRSLLIPHVHKTEWYLLSNGSIIRALVFDKSEDRLLNYHEYCLARVKKQKYLLVHEYLLVHCLNTSQVEEEEEKGKQEEEDDLVVYFYALVISVPFLIATYLVYWLLPDLNNLHGLTLRGYVGCMAITNCICATTHLIPHEWFSEVFCIVIALIITSSFSASFFWLNVMCFDIWWTFGRKPWPLQGNIKQREKKRFMMYSIYVWGGAFIHTVICIIMDFTSILPNDSIRPEFDMCWFGTETAEFLYFWAPISIIIVCNMCLFIHTALKIRSLRKNIAQQLQGSESRRHDDNRQRFSLYLKLSVVMGLSWSMDIITWLMEMLLNSLPEFIEDISNLTNILQGLIIFIICVWNNKTWHLLLKRLGCQDRDLFCRKSTNSNSSDPMSMQKISTCSQTCHAQNSPN</sequence>
<evidence type="ECO:0000256" key="7">
    <source>
        <dbReference type="ARBA" id="ARBA00023136"/>
    </source>
</evidence>
<keyword evidence="6" id="KW-0297">G-protein coupled receptor</keyword>
<feature type="transmembrane region" description="Helical" evidence="10">
    <location>
        <begin position="265"/>
        <end position="290"/>
    </location>
</feature>
<dbReference type="GO" id="GO:0008528">
    <property type="term" value="F:G protein-coupled peptide receptor activity"/>
    <property type="evidence" value="ECO:0007669"/>
    <property type="project" value="TreeGrafter"/>
</dbReference>
<dbReference type="OrthoDB" id="6082634at2759"/>
<feature type="domain" description="G-protein coupled receptors family 2 profile 2" evidence="12">
    <location>
        <begin position="197"/>
        <end position="467"/>
    </location>
</feature>
<dbReference type="Proteomes" id="UP000053097">
    <property type="component" value="Unassembled WGS sequence"/>
</dbReference>
<feature type="transmembrane region" description="Helical" evidence="10">
    <location>
        <begin position="453"/>
        <end position="474"/>
    </location>
</feature>